<dbReference type="InterPro" id="IPR003728">
    <property type="entry name" value="Ribosome_maturation_RimP"/>
</dbReference>
<dbReference type="InterPro" id="IPR028989">
    <property type="entry name" value="RimP_N"/>
</dbReference>
<gene>
    <name evidence="3" type="primary">rimP</name>
    <name evidence="6" type="ORF">AFA91_26390</name>
</gene>
<dbReference type="Pfam" id="PF02576">
    <property type="entry name" value="RimP_N"/>
    <property type="match status" value="1"/>
</dbReference>
<organism evidence="6 7">
    <name type="scientific">Mycolicibacterium goodii</name>
    <name type="common">Mycobacterium goodii</name>
    <dbReference type="NCBI Taxonomy" id="134601"/>
    <lineage>
        <taxon>Bacteria</taxon>
        <taxon>Bacillati</taxon>
        <taxon>Actinomycetota</taxon>
        <taxon>Actinomycetes</taxon>
        <taxon>Mycobacteriales</taxon>
        <taxon>Mycobacteriaceae</taxon>
        <taxon>Mycolicibacterium</taxon>
    </lineage>
</organism>
<dbReference type="SUPFAM" id="SSF75420">
    <property type="entry name" value="YhbC-like, N-terminal domain"/>
    <property type="match status" value="1"/>
</dbReference>
<dbReference type="OrthoDB" id="9805006at2"/>
<evidence type="ECO:0000259" key="5">
    <source>
        <dbReference type="Pfam" id="PF17384"/>
    </source>
</evidence>
<evidence type="ECO:0000256" key="3">
    <source>
        <dbReference type="HAMAP-Rule" id="MF_01077"/>
    </source>
</evidence>
<name>A0A0K0XBS9_MYCGD</name>
<dbReference type="PATRIC" id="fig|134601.6.peg.5454"/>
<keyword evidence="2 3" id="KW-0690">Ribosome biogenesis</keyword>
<dbReference type="NCBIfam" id="NF000930">
    <property type="entry name" value="PRK00092.2-2"/>
    <property type="match status" value="1"/>
</dbReference>
<dbReference type="Gene3D" id="3.30.300.70">
    <property type="entry name" value="RimP-like superfamily, N-terminal"/>
    <property type="match status" value="1"/>
</dbReference>
<accession>A0A0K0XBS9</accession>
<protein>
    <recommendedName>
        <fullName evidence="3">Ribosome maturation factor RimP</fullName>
    </recommendedName>
</protein>
<dbReference type="GO" id="GO:0006412">
    <property type="term" value="P:translation"/>
    <property type="evidence" value="ECO:0007669"/>
    <property type="project" value="TreeGrafter"/>
</dbReference>
<dbReference type="KEGG" id="mgo:AFA91_26390"/>
<feature type="domain" description="Ribosome maturation factor RimP N-terminal" evidence="4">
    <location>
        <begin position="27"/>
        <end position="93"/>
    </location>
</feature>
<dbReference type="Proteomes" id="UP000062255">
    <property type="component" value="Chromosome"/>
</dbReference>
<dbReference type="GO" id="GO:0005829">
    <property type="term" value="C:cytosol"/>
    <property type="evidence" value="ECO:0007669"/>
    <property type="project" value="TreeGrafter"/>
</dbReference>
<dbReference type="PANTHER" id="PTHR33867">
    <property type="entry name" value="RIBOSOME MATURATION FACTOR RIMP"/>
    <property type="match status" value="1"/>
</dbReference>
<dbReference type="InterPro" id="IPR028998">
    <property type="entry name" value="RimP_C"/>
</dbReference>
<evidence type="ECO:0000313" key="6">
    <source>
        <dbReference type="EMBL" id="AKS34836.1"/>
    </source>
</evidence>
<dbReference type="GO" id="GO:0000028">
    <property type="term" value="P:ribosomal small subunit assembly"/>
    <property type="evidence" value="ECO:0007669"/>
    <property type="project" value="TreeGrafter"/>
</dbReference>
<evidence type="ECO:0000256" key="2">
    <source>
        <dbReference type="ARBA" id="ARBA00022517"/>
    </source>
</evidence>
<dbReference type="EMBL" id="CP012150">
    <property type="protein sequence ID" value="AKS34836.1"/>
    <property type="molecule type" value="Genomic_DNA"/>
</dbReference>
<comment type="subcellular location">
    <subcellularLocation>
        <location evidence="3">Cytoplasm</location>
    </subcellularLocation>
</comment>
<dbReference type="STRING" id="134601.AFA91_26390"/>
<dbReference type="CDD" id="cd01734">
    <property type="entry name" value="YlxS_C"/>
    <property type="match status" value="1"/>
</dbReference>
<evidence type="ECO:0000256" key="1">
    <source>
        <dbReference type="ARBA" id="ARBA00022490"/>
    </source>
</evidence>
<dbReference type="PANTHER" id="PTHR33867:SF1">
    <property type="entry name" value="RIBOSOME MATURATION FACTOR RIMP"/>
    <property type="match status" value="1"/>
</dbReference>
<dbReference type="AlphaFoldDB" id="A0A0K0XBS9"/>
<dbReference type="HAMAP" id="MF_01077">
    <property type="entry name" value="RimP"/>
    <property type="match status" value="1"/>
</dbReference>
<sequence length="181" mass="19431">MAPDPKLPSADLPSQKQVIELLDGEFARAGYEIDDVVVNAATRPARITIVADSDNGLDLDAVAMLSRLASGLLDTVDTGDTPYVLEVTSPGVDRPLTSEKHFRRARGRRAELTLADGSSLTARLGGTDGEQVNVVVADGRDFAVRQIPLREISKAVVQVEFSPPNRRELELVEQTGKGARA</sequence>
<dbReference type="RefSeq" id="WP_049747293.1">
    <property type="nucleotide sequence ID" value="NZ_CP012150.1"/>
</dbReference>
<evidence type="ECO:0000259" key="4">
    <source>
        <dbReference type="Pfam" id="PF02576"/>
    </source>
</evidence>
<reference evidence="6 7" key="1">
    <citation type="submission" date="2015-07" db="EMBL/GenBank/DDBJ databases">
        <title>Complete genome sequence of Mycobacterium goodii X7B, a facultative thermophilic biodesulfurizing bacterium.</title>
        <authorList>
            <person name="Yu B."/>
            <person name="Li F."/>
            <person name="Xu P."/>
        </authorList>
    </citation>
    <scope>NUCLEOTIDE SEQUENCE [LARGE SCALE GENOMIC DNA]</scope>
    <source>
        <strain evidence="6 7">X7B</strain>
    </source>
</reference>
<dbReference type="Pfam" id="PF17384">
    <property type="entry name" value="DUF150_C"/>
    <property type="match status" value="1"/>
</dbReference>
<comment type="similarity">
    <text evidence="3">Belongs to the RimP family.</text>
</comment>
<evidence type="ECO:0000313" key="7">
    <source>
        <dbReference type="Proteomes" id="UP000062255"/>
    </source>
</evidence>
<feature type="domain" description="Ribosome maturation factor RimP C-terminal" evidence="5">
    <location>
        <begin position="96"/>
        <end position="161"/>
    </location>
</feature>
<keyword evidence="1 3" id="KW-0963">Cytoplasm</keyword>
<comment type="function">
    <text evidence="3">Required for maturation of 30S ribosomal subunits.</text>
</comment>
<dbReference type="InterPro" id="IPR035956">
    <property type="entry name" value="RimP_N_sf"/>
</dbReference>
<proteinExistence type="inferred from homology"/>